<evidence type="ECO:0000313" key="1">
    <source>
        <dbReference type="EMBL" id="PAJ71265.1"/>
    </source>
</evidence>
<proteinExistence type="predicted"/>
<organism evidence="1 2">
    <name type="scientific">Corynebacterium hadale</name>
    <dbReference type="NCBI Taxonomy" id="2026255"/>
    <lineage>
        <taxon>Bacteria</taxon>
        <taxon>Bacillati</taxon>
        <taxon>Actinomycetota</taxon>
        <taxon>Actinomycetes</taxon>
        <taxon>Mycobacteriales</taxon>
        <taxon>Corynebacteriaceae</taxon>
        <taxon>Corynebacterium</taxon>
    </lineage>
</organism>
<protein>
    <recommendedName>
        <fullName evidence="3">YbjN domain-containing protein</fullName>
    </recommendedName>
</protein>
<dbReference type="Proteomes" id="UP000215771">
    <property type="component" value="Unassembled WGS sequence"/>
</dbReference>
<sequence length="139" mass="15342">MSSYKDITTFSAPMLVKSLNTLQISAREDNGDWGAQFPQGVVIFVPEGEYFSVRIESFQTIPSDEQLAAMNAINATNDNLAFGKVVPNVIEGRRTVVFRNHFNFTQGVSQFQLDTLIDASLQVGFDALGKIEALFEGTE</sequence>
<dbReference type="RefSeq" id="WP_095275178.1">
    <property type="nucleotide sequence ID" value="NZ_CP047655.1"/>
</dbReference>
<dbReference type="AlphaFoldDB" id="A0A269PGC3"/>
<evidence type="ECO:0000313" key="2">
    <source>
        <dbReference type="Proteomes" id="UP000215771"/>
    </source>
</evidence>
<reference evidence="1 2" key="1">
    <citation type="submission" date="2017-08" db="EMBL/GenBank/DDBJ databases">
        <authorList>
            <person name="de Groot N.N."/>
        </authorList>
    </citation>
    <scope>NUCLEOTIDE SEQUENCE [LARGE SCALE GENOMIC DNA]</scope>
    <source>
        <strain evidence="1 2">NBT06-6</strain>
    </source>
</reference>
<comment type="caution">
    <text evidence="1">The sequence shown here is derived from an EMBL/GenBank/DDBJ whole genome shotgun (WGS) entry which is preliminary data.</text>
</comment>
<accession>A0A269PGC3</accession>
<gene>
    <name evidence="1" type="ORF">CIG21_00585</name>
</gene>
<name>A0A269PGC3_9CORY</name>
<evidence type="ECO:0008006" key="3">
    <source>
        <dbReference type="Google" id="ProtNLM"/>
    </source>
</evidence>
<dbReference type="EMBL" id="NQMQ01000001">
    <property type="protein sequence ID" value="PAJ71265.1"/>
    <property type="molecule type" value="Genomic_DNA"/>
</dbReference>